<protein>
    <recommendedName>
        <fullName evidence="1">NADH:flavin oxidoreductase/NADH oxidase N-terminal domain-containing protein</fullName>
    </recommendedName>
</protein>
<evidence type="ECO:0000259" key="1">
    <source>
        <dbReference type="Pfam" id="PF00724"/>
    </source>
</evidence>
<keyword evidence="3" id="KW-1185">Reference proteome</keyword>
<feature type="domain" description="NADH:flavin oxidoreductase/NADH oxidase N-terminal" evidence="1">
    <location>
        <begin position="8"/>
        <end position="75"/>
    </location>
</feature>
<dbReference type="SUPFAM" id="SSF51395">
    <property type="entry name" value="FMN-linked oxidoreductases"/>
    <property type="match status" value="1"/>
</dbReference>
<dbReference type="Gene3D" id="3.20.20.70">
    <property type="entry name" value="Aldolase class I"/>
    <property type="match status" value="1"/>
</dbReference>
<dbReference type="InterPro" id="IPR013785">
    <property type="entry name" value="Aldolase_TIM"/>
</dbReference>
<name>A0ABW4WLS0_9HYPH</name>
<comment type="caution">
    <text evidence="2">The sequence shown here is derived from an EMBL/GenBank/DDBJ whole genome shotgun (WGS) entry which is preliminary data.</text>
</comment>
<organism evidence="2 3">
    <name type="scientific">Mesorhizobium calcicola</name>
    <dbReference type="NCBI Taxonomy" id="1300310"/>
    <lineage>
        <taxon>Bacteria</taxon>
        <taxon>Pseudomonadati</taxon>
        <taxon>Pseudomonadota</taxon>
        <taxon>Alphaproteobacteria</taxon>
        <taxon>Hyphomicrobiales</taxon>
        <taxon>Phyllobacteriaceae</taxon>
        <taxon>Mesorhizobium</taxon>
    </lineage>
</organism>
<dbReference type="InterPro" id="IPR001155">
    <property type="entry name" value="OxRdtase_FMN_N"/>
</dbReference>
<dbReference type="Pfam" id="PF00724">
    <property type="entry name" value="Oxidored_FMN"/>
    <property type="match status" value="1"/>
</dbReference>
<evidence type="ECO:0000313" key="3">
    <source>
        <dbReference type="Proteomes" id="UP001597349"/>
    </source>
</evidence>
<sequence length="88" mass="9962">MRARAGGREILQLIERFVRAARRPRAARLLELHAAHGILIFQSCRHCPKRSAPTLGGSLENRMRLAVEIAPRRVRKATPKLMLARGCR</sequence>
<evidence type="ECO:0000313" key="2">
    <source>
        <dbReference type="EMBL" id="MFD2057536.1"/>
    </source>
</evidence>
<gene>
    <name evidence="2" type="ORF">ACFSQT_31975</name>
</gene>
<dbReference type="Proteomes" id="UP001597349">
    <property type="component" value="Unassembled WGS sequence"/>
</dbReference>
<dbReference type="EMBL" id="JBHUGY010000059">
    <property type="protein sequence ID" value="MFD2057536.1"/>
    <property type="molecule type" value="Genomic_DNA"/>
</dbReference>
<proteinExistence type="predicted"/>
<dbReference type="RefSeq" id="WP_379025620.1">
    <property type="nucleotide sequence ID" value="NZ_JBHUGY010000059.1"/>
</dbReference>
<accession>A0ABW4WLS0</accession>
<reference evidence="3" key="1">
    <citation type="journal article" date="2019" name="Int. J. Syst. Evol. Microbiol.">
        <title>The Global Catalogue of Microorganisms (GCM) 10K type strain sequencing project: providing services to taxonomists for standard genome sequencing and annotation.</title>
        <authorList>
            <consortium name="The Broad Institute Genomics Platform"/>
            <consortium name="The Broad Institute Genome Sequencing Center for Infectious Disease"/>
            <person name="Wu L."/>
            <person name="Ma J."/>
        </authorList>
    </citation>
    <scope>NUCLEOTIDE SEQUENCE [LARGE SCALE GENOMIC DNA]</scope>
    <source>
        <strain evidence="3">CGMCC 1.16226</strain>
    </source>
</reference>